<dbReference type="EMBL" id="AP024749">
    <property type="protein sequence ID" value="BCY28571.1"/>
    <property type="molecule type" value="Genomic_DNA"/>
</dbReference>
<dbReference type="Proteomes" id="UP000825258">
    <property type="component" value="Chromosome"/>
</dbReference>
<proteinExistence type="predicted"/>
<keyword evidence="2" id="KW-1185">Reference proteome</keyword>
<accession>A0ABM7S4X1</accession>
<protein>
    <recommendedName>
        <fullName evidence="3">Major paralogous domain-containing protein</fullName>
    </recommendedName>
</protein>
<organism evidence="1 2">
    <name type="scientific">Flavobacterium okayamense</name>
    <dbReference type="NCBI Taxonomy" id="2830782"/>
    <lineage>
        <taxon>Bacteria</taxon>
        <taxon>Pseudomonadati</taxon>
        <taxon>Bacteroidota</taxon>
        <taxon>Flavobacteriia</taxon>
        <taxon>Flavobacteriales</taxon>
        <taxon>Flavobacteriaceae</taxon>
        <taxon>Flavobacterium</taxon>
    </lineage>
</organism>
<name>A0ABM7S4X1_9FLAO</name>
<evidence type="ECO:0000313" key="1">
    <source>
        <dbReference type="EMBL" id="BCY28571.1"/>
    </source>
</evidence>
<gene>
    <name evidence="1" type="ORF">KK2020170_14390</name>
</gene>
<evidence type="ECO:0008006" key="3">
    <source>
        <dbReference type="Google" id="ProtNLM"/>
    </source>
</evidence>
<reference evidence="1 2" key="1">
    <citation type="submission" date="2021-06" db="EMBL/GenBank/DDBJ databases">
        <title>Whole genome sequences of Flavobacterium sp. KK2020170 and assembly.</title>
        <authorList>
            <person name="Kitahara K."/>
            <person name="Miyoshi S."/>
            <person name="Uesaka K."/>
        </authorList>
    </citation>
    <scope>NUCLEOTIDE SEQUENCE [LARGE SCALE GENOMIC DNA]</scope>
    <source>
        <strain evidence="1 2">KK2020170</strain>
    </source>
</reference>
<evidence type="ECO:0000313" key="2">
    <source>
        <dbReference type="Proteomes" id="UP000825258"/>
    </source>
</evidence>
<dbReference type="RefSeq" id="WP_221257692.1">
    <property type="nucleotide sequence ID" value="NZ_AP024749.1"/>
</dbReference>
<sequence>MNKLLFYTLLIVNTVFSQNIEIKNSSTSFIKLNQEQIDSIKNAEDGYMVFNTTTGCINYFFTNKWFALCGECTPKARLPKIDSIIQKNNLVKIYYSDLVKGSTQFKIENWKMSNESPYISNIPSNTSSLTISIKKTTSCGSIDSTFNFKVKEYKVSPIEIIKINNKPIKTRLIGKTRWMCEDYAVNIAVKDIFKNCPEGWRIPNNRDWEDLLVNYLENYEELFNKNNDYNTSISLNKNGVYSIKDKVLIAKNESGYYLTNDHYDSKQGILIISENGHSIAYEKQSLFLISVRYIKDE</sequence>